<accession>A0A9Q1I4K5</accession>
<dbReference type="EMBL" id="JAFJMO010000003">
    <property type="protein sequence ID" value="KAJ8281596.1"/>
    <property type="molecule type" value="Genomic_DNA"/>
</dbReference>
<evidence type="ECO:0000313" key="1">
    <source>
        <dbReference type="EMBL" id="KAJ8281596.1"/>
    </source>
</evidence>
<gene>
    <name evidence="1" type="ORF">COCON_G00041150</name>
</gene>
<proteinExistence type="predicted"/>
<keyword evidence="2" id="KW-1185">Reference proteome</keyword>
<organism evidence="1 2">
    <name type="scientific">Conger conger</name>
    <name type="common">Conger eel</name>
    <name type="synonym">Muraena conger</name>
    <dbReference type="NCBI Taxonomy" id="82655"/>
    <lineage>
        <taxon>Eukaryota</taxon>
        <taxon>Metazoa</taxon>
        <taxon>Chordata</taxon>
        <taxon>Craniata</taxon>
        <taxon>Vertebrata</taxon>
        <taxon>Euteleostomi</taxon>
        <taxon>Actinopterygii</taxon>
        <taxon>Neopterygii</taxon>
        <taxon>Teleostei</taxon>
        <taxon>Anguilliformes</taxon>
        <taxon>Congridae</taxon>
        <taxon>Conger</taxon>
    </lineage>
</organism>
<dbReference type="AlphaFoldDB" id="A0A9Q1I4K5"/>
<protein>
    <submittedName>
        <fullName evidence="1">Uncharacterized protein</fullName>
    </submittedName>
</protein>
<comment type="caution">
    <text evidence="1">The sequence shown here is derived from an EMBL/GenBank/DDBJ whole genome shotgun (WGS) entry which is preliminary data.</text>
</comment>
<dbReference type="Proteomes" id="UP001152803">
    <property type="component" value="Unassembled WGS sequence"/>
</dbReference>
<reference evidence="1" key="1">
    <citation type="journal article" date="2023" name="Science">
        <title>Genome structures resolve the early diversification of teleost fishes.</title>
        <authorList>
            <person name="Parey E."/>
            <person name="Louis A."/>
            <person name="Montfort J."/>
            <person name="Bouchez O."/>
            <person name="Roques C."/>
            <person name="Iampietro C."/>
            <person name="Lluch J."/>
            <person name="Castinel A."/>
            <person name="Donnadieu C."/>
            <person name="Desvignes T."/>
            <person name="Floi Bucao C."/>
            <person name="Jouanno E."/>
            <person name="Wen M."/>
            <person name="Mejri S."/>
            <person name="Dirks R."/>
            <person name="Jansen H."/>
            <person name="Henkel C."/>
            <person name="Chen W.J."/>
            <person name="Zahm M."/>
            <person name="Cabau C."/>
            <person name="Klopp C."/>
            <person name="Thompson A.W."/>
            <person name="Robinson-Rechavi M."/>
            <person name="Braasch I."/>
            <person name="Lecointre G."/>
            <person name="Bobe J."/>
            <person name="Postlethwait J.H."/>
            <person name="Berthelot C."/>
            <person name="Roest Crollius H."/>
            <person name="Guiguen Y."/>
        </authorList>
    </citation>
    <scope>NUCLEOTIDE SEQUENCE</scope>
    <source>
        <strain evidence="1">Concon-B</strain>
    </source>
</reference>
<dbReference type="OrthoDB" id="8439544at2759"/>
<sequence>MGSQQGVASIPSQFSPVLVLRPSVLVCSLAWLKLYRTPTRHSVDTENIYLSMQGFQERRPENREVEVDNNIYVTCESLQAILADTSKVT</sequence>
<name>A0A9Q1I4K5_CONCO</name>
<evidence type="ECO:0000313" key="2">
    <source>
        <dbReference type="Proteomes" id="UP001152803"/>
    </source>
</evidence>